<feature type="transmembrane region" description="Helical" evidence="6">
    <location>
        <begin position="262"/>
        <end position="281"/>
    </location>
</feature>
<dbReference type="InterPro" id="IPR004670">
    <property type="entry name" value="NhaA"/>
</dbReference>
<evidence type="ECO:0000313" key="7">
    <source>
        <dbReference type="EMBL" id="WMW81189.1"/>
    </source>
</evidence>
<dbReference type="RefSeq" id="WP_309482679.1">
    <property type="nucleotide sequence ID" value="NZ_CP133720.1"/>
</dbReference>
<feature type="transmembrane region" description="Helical" evidence="6">
    <location>
        <begin position="24"/>
        <end position="42"/>
    </location>
</feature>
<feature type="transmembrane region" description="Helical" evidence="6">
    <location>
        <begin position="209"/>
        <end position="242"/>
    </location>
</feature>
<dbReference type="HAMAP" id="MF_01844">
    <property type="entry name" value="NhaA"/>
    <property type="match status" value="1"/>
</dbReference>
<sequence>MKPTHLARAVTLSFERFVQSEKSAGIVLLFCTAVSLVIANSALGPQYLASWHVSLGGLSLELWINDGLMAIFFLLIGLELERELYSGELSNFKNALLPIVAALGGTIVPAGIHFAFNHGTSSQAGIGIPMATDIAFALGALALLGARIPAALKVFVVAFAVIDDLCAIIVIALFYTQQLHWHYLLGALSIWLILIYLNRRLRIMALSPYLIGGAAMWVCMLLSGVHATIAGVMLAFAIPYSAKDEDSSSPSHRLEHSLHKPVAFMILPIFALANTAIVIGPDWAAQLNSVNSIGVMAGLVLGKPLGITLFCLLAVSLKICRLPAELQWRHLIGAAMLGGIGFTMSIFITNLAFDGQAELINASKMAILLASFCAGLAGLVWLGFTTASSDHSGSIETSEKNS</sequence>
<feature type="transmembrane region" description="Helical" evidence="6">
    <location>
        <begin position="151"/>
        <end position="175"/>
    </location>
</feature>
<keyword evidence="3 6" id="KW-0812">Transmembrane</keyword>
<feature type="transmembrane region" description="Helical" evidence="6">
    <location>
        <begin position="365"/>
        <end position="384"/>
    </location>
</feature>
<feature type="transmembrane region" description="Helical" evidence="6">
    <location>
        <begin position="293"/>
        <end position="319"/>
    </location>
</feature>
<protein>
    <recommendedName>
        <fullName evidence="6">Na(+)/H(+) antiporter NhaA</fullName>
    </recommendedName>
    <alternativeName>
        <fullName evidence="6">Sodium/proton antiporter NhaA</fullName>
    </alternativeName>
</protein>
<dbReference type="NCBIfam" id="TIGR00773">
    <property type="entry name" value="NhaA"/>
    <property type="match status" value="1"/>
</dbReference>
<proteinExistence type="inferred from homology"/>
<evidence type="ECO:0000256" key="3">
    <source>
        <dbReference type="ARBA" id="ARBA00022692"/>
    </source>
</evidence>
<feature type="transmembrane region" description="Helical" evidence="6">
    <location>
        <begin position="62"/>
        <end position="80"/>
    </location>
</feature>
<keyword evidence="6" id="KW-0050">Antiport</keyword>
<evidence type="ECO:0000313" key="8">
    <source>
        <dbReference type="Proteomes" id="UP001181355"/>
    </source>
</evidence>
<evidence type="ECO:0000256" key="2">
    <source>
        <dbReference type="ARBA" id="ARBA00022475"/>
    </source>
</evidence>
<keyword evidence="5 6" id="KW-0472">Membrane</keyword>
<dbReference type="PANTHER" id="PTHR30341:SF0">
    <property type="entry name" value="NA(+)_H(+) ANTIPORTER NHAA"/>
    <property type="match status" value="1"/>
</dbReference>
<feature type="transmembrane region" description="Helical" evidence="6">
    <location>
        <begin position="331"/>
        <end position="353"/>
    </location>
</feature>
<keyword evidence="6" id="KW-0915">Sodium</keyword>
<dbReference type="Proteomes" id="UP001181355">
    <property type="component" value="Chromosome"/>
</dbReference>
<dbReference type="Pfam" id="PF06965">
    <property type="entry name" value="Na_H_antiport_1"/>
    <property type="match status" value="1"/>
</dbReference>
<comment type="subcellular location">
    <subcellularLocation>
        <location evidence="1">Cell inner membrane</location>
        <topology evidence="1">Multi-pass membrane protein</topology>
    </subcellularLocation>
    <subcellularLocation>
        <location evidence="6">Cell membrane</location>
        <topology evidence="6">Multi-pass membrane protein</topology>
    </subcellularLocation>
</comment>
<dbReference type="PANTHER" id="PTHR30341">
    <property type="entry name" value="SODIUM ION/PROTON ANTIPORTER NHAA-RELATED"/>
    <property type="match status" value="1"/>
</dbReference>
<comment type="similarity">
    <text evidence="6">Belongs to the NhaA Na(+)/H(+) (TC 2.A.33) antiporter family.</text>
</comment>
<keyword evidence="6" id="KW-0739">Sodium transport</keyword>
<keyword evidence="8" id="KW-1185">Reference proteome</keyword>
<keyword evidence="2 6" id="KW-1003">Cell membrane</keyword>
<evidence type="ECO:0000256" key="4">
    <source>
        <dbReference type="ARBA" id="ARBA00022989"/>
    </source>
</evidence>
<evidence type="ECO:0000256" key="5">
    <source>
        <dbReference type="ARBA" id="ARBA00023136"/>
    </source>
</evidence>
<feature type="transmembrane region" description="Helical" evidence="6">
    <location>
        <begin position="181"/>
        <end position="197"/>
    </location>
</feature>
<feature type="transmembrane region" description="Helical" evidence="6">
    <location>
        <begin position="124"/>
        <end position="144"/>
    </location>
</feature>
<name>A0ABY9RKI2_9BURK</name>
<keyword evidence="6" id="KW-0813">Transport</keyword>
<evidence type="ECO:0000256" key="6">
    <source>
        <dbReference type="HAMAP-Rule" id="MF_01844"/>
    </source>
</evidence>
<reference evidence="7" key="1">
    <citation type="submission" date="2023-09" db="EMBL/GenBank/DDBJ databases">
        <title>Undibacterium sp. 20NA77.5 isolated from freshwater.</title>
        <authorList>
            <person name="Le V."/>
            <person name="Ko S.-R."/>
            <person name="Ahn C.-Y."/>
            <person name="Oh H.-M."/>
        </authorList>
    </citation>
    <scope>NUCLEOTIDE SEQUENCE</scope>
    <source>
        <strain evidence="7">20NA77.5</strain>
    </source>
</reference>
<comment type="catalytic activity">
    <reaction evidence="6">
        <text>Na(+)(in) + 2 H(+)(out) = Na(+)(out) + 2 H(+)(in)</text>
        <dbReference type="Rhea" id="RHEA:29251"/>
        <dbReference type="ChEBI" id="CHEBI:15378"/>
        <dbReference type="ChEBI" id="CHEBI:29101"/>
    </reaction>
</comment>
<feature type="transmembrane region" description="Helical" evidence="6">
    <location>
        <begin position="92"/>
        <end position="112"/>
    </location>
</feature>
<dbReference type="Gene3D" id="1.20.1530.10">
    <property type="entry name" value="Na+/H+ antiporter like domain"/>
    <property type="match status" value="1"/>
</dbReference>
<keyword evidence="4 6" id="KW-1133">Transmembrane helix</keyword>
<organism evidence="7 8">
    <name type="scientific">Undibacterium cyanobacteriorum</name>
    <dbReference type="NCBI Taxonomy" id="3073561"/>
    <lineage>
        <taxon>Bacteria</taxon>
        <taxon>Pseudomonadati</taxon>
        <taxon>Pseudomonadota</taxon>
        <taxon>Betaproteobacteria</taxon>
        <taxon>Burkholderiales</taxon>
        <taxon>Oxalobacteraceae</taxon>
        <taxon>Undibacterium</taxon>
    </lineage>
</organism>
<dbReference type="NCBIfam" id="NF007111">
    <property type="entry name" value="PRK09560.1"/>
    <property type="match status" value="1"/>
</dbReference>
<accession>A0ABY9RKI2</accession>
<dbReference type="InterPro" id="IPR023171">
    <property type="entry name" value="Na/H_antiporter_dom_sf"/>
</dbReference>
<evidence type="ECO:0000256" key="1">
    <source>
        <dbReference type="ARBA" id="ARBA00004429"/>
    </source>
</evidence>
<dbReference type="EMBL" id="CP133720">
    <property type="protein sequence ID" value="WMW81189.1"/>
    <property type="molecule type" value="Genomic_DNA"/>
</dbReference>
<comment type="function">
    <text evidence="6">Na(+)/H(+) antiporter that extrudes sodium in exchange for external protons.</text>
</comment>
<keyword evidence="6" id="KW-0406">Ion transport</keyword>
<gene>
    <name evidence="6 7" type="primary">nhaA</name>
    <name evidence="7" type="ORF">RF679_02615</name>
</gene>